<organism evidence="1 2">
    <name type="scientific">Clunio marinus</name>
    <dbReference type="NCBI Taxonomy" id="568069"/>
    <lineage>
        <taxon>Eukaryota</taxon>
        <taxon>Metazoa</taxon>
        <taxon>Ecdysozoa</taxon>
        <taxon>Arthropoda</taxon>
        <taxon>Hexapoda</taxon>
        <taxon>Insecta</taxon>
        <taxon>Pterygota</taxon>
        <taxon>Neoptera</taxon>
        <taxon>Endopterygota</taxon>
        <taxon>Diptera</taxon>
        <taxon>Nematocera</taxon>
        <taxon>Chironomoidea</taxon>
        <taxon>Chironomidae</taxon>
        <taxon>Clunio</taxon>
    </lineage>
</organism>
<sequence length="67" mass="7618">MLQCTVRFCCTISFLTLKEVKRLSQGLNACAIYPTFDLMLILAFVHDAFGCLRARTTSRFNPKCLII</sequence>
<reference evidence="1 2" key="1">
    <citation type="submission" date="2015-04" db="EMBL/GenBank/DDBJ databases">
        <authorList>
            <person name="Syromyatnikov M.Y."/>
            <person name="Popov V.N."/>
        </authorList>
    </citation>
    <scope>NUCLEOTIDE SEQUENCE [LARGE SCALE GENOMIC DNA]</scope>
</reference>
<dbReference type="EMBL" id="CVRI01000047">
    <property type="protein sequence ID" value="CRK97479.1"/>
    <property type="molecule type" value="Genomic_DNA"/>
</dbReference>
<evidence type="ECO:0000313" key="1">
    <source>
        <dbReference type="EMBL" id="CRK97479.1"/>
    </source>
</evidence>
<keyword evidence="2" id="KW-1185">Reference proteome</keyword>
<accession>A0A1J1IB15</accession>
<dbReference type="AlphaFoldDB" id="A0A1J1IB15"/>
<name>A0A1J1IB15_9DIPT</name>
<evidence type="ECO:0000313" key="2">
    <source>
        <dbReference type="Proteomes" id="UP000183832"/>
    </source>
</evidence>
<proteinExistence type="predicted"/>
<protein>
    <submittedName>
        <fullName evidence="1">CLUMA_CG010868, isoform A</fullName>
    </submittedName>
</protein>
<gene>
    <name evidence="1" type="ORF">CLUMA_CG010868</name>
</gene>
<dbReference type="Proteomes" id="UP000183832">
    <property type="component" value="Unassembled WGS sequence"/>
</dbReference>